<protein>
    <recommendedName>
        <fullName evidence="4">Fibronectin type-III domain-containing protein</fullName>
    </recommendedName>
</protein>
<dbReference type="Gene3D" id="2.60.40.10">
    <property type="entry name" value="Immunoglobulins"/>
    <property type="match status" value="2"/>
</dbReference>
<organism evidence="2 3">
    <name type="scientific">Candidatus Berkelbacteria bacterium CG10_big_fil_rev_8_21_14_0_10_43_14</name>
    <dbReference type="NCBI Taxonomy" id="1974515"/>
    <lineage>
        <taxon>Bacteria</taxon>
        <taxon>Candidatus Berkelbacteria</taxon>
    </lineage>
</organism>
<keyword evidence="1" id="KW-1133">Transmembrane helix</keyword>
<accession>A0A2M6R9F4</accession>
<dbReference type="InterPro" id="IPR013783">
    <property type="entry name" value="Ig-like_fold"/>
</dbReference>
<name>A0A2M6R9F4_9BACT</name>
<feature type="transmembrane region" description="Helical" evidence="1">
    <location>
        <begin position="7"/>
        <end position="28"/>
    </location>
</feature>
<dbReference type="EMBL" id="PEZX01000006">
    <property type="protein sequence ID" value="PIS07238.1"/>
    <property type="molecule type" value="Genomic_DNA"/>
</dbReference>
<dbReference type="InterPro" id="IPR036116">
    <property type="entry name" value="FN3_sf"/>
</dbReference>
<sequence length="474" mass="50857">MKINKTTIKYLSGLLLIILLSLSIILVIKDKPKADVVSDMPSLKIYTYISPYDEYGNLVAVITWETPLIENGDNELGYKVAKQGRQVAIYNPEELGFDNPSTGGFYTDTDITQGQQYTYSVSSFDRSGNESAPTEATITANPGEEETVTPPTFNQSKLAVSKTEINRNYSSGVTDTFQVWNDGSNSSMNFTVSQSAPWLGISPPSGTSTNSSDKKTITLTYIGSSLVQGENTTNITISAQGASPSTVTLPVKVTHNPAPPVTKVDVRYRVYHTLPGFGGSGTPIPSTAVVSATSSQTGRVGCEYTNVASGRFHNCLFRDQNVNTTNTFTFTATGYKTNTTTLRISPTMESYYQIALTPGSDLNTPATITFTQPKGNITLSMGKKSSVKGAIKATITDPDGIDSATGSVTFKLQGTKPDNLITGNMSKSGNSSGNEYYAKIIFKNTQKDTYTLTITAKDAKGVPTTSKPLTVIVK</sequence>
<reference evidence="3" key="1">
    <citation type="submission" date="2017-09" db="EMBL/GenBank/DDBJ databases">
        <title>Depth-based differentiation of microbial function through sediment-hosted aquifers and enrichment of novel symbionts in the deep terrestrial subsurface.</title>
        <authorList>
            <person name="Probst A.J."/>
            <person name="Ladd B."/>
            <person name="Jarett J.K."/>
            <person name="Geller-Mcgrath D.E."/>
            <person name="Sieber C.M.K."/>
            <person name="Emerson J.B."/>
            <person name="Anantharaman K."/>
            <person name="Thomas B.C."/>
            <person name="Malmstrom R."/>
            <person name="Stieglmeier M."/>
            <person name="Klingl A."/>
            <person name="Woyke T."/>
            <person name="Ryan C.M."/>
            <person name="Banfield J.F."/>
        </authorList>
    </citation>
    <scope>NUCLEOTIDE SEQUENCE [LARGE SCALE GENOMIC DNA]</scope>
</reference>
<comment type="caution">
    <text evidence="2">The sequence shown here is derived from an EMBL/GenBank/DDBJ whole genome shotgun (WGS) entry which is preliminary data.</text>
</comment>
<dbReference type="AlphaFoldDB" id="A0A2M6R9F4"/>
<evidence type="ECO:0000313" key="2">
    <source>
        <dbReference type="EMBL" id="PIS07238.1"/>
    </source>
</evidence>
<proteinExistence type="predicted"/>
<evidence type="ECO:0000313" key="3">
    <source>
        <dbReference type="Proteomes" id="UP000231162"/>
    </source>
</evidence>
<keyword evidence="1" id="KW-0472">Membrane</keyword>
<evidence type="ECO:0000256" key="1">
    <source>
        <dbReference type="SAM" id="Phobius"/>
    </source>
</evidence>
<dbReference type="Proteomes" id="UP000231162">
    <property type="component" value="Unassembled WGS sequence"/>
</dbReference>
<keyword evidence="1" id="KW-0812">Transmembrane</keyword>
<evidence type="ECO:0008006" key="4">
    <source>
        <dbReference type="Google" id="ProtNLM"/>
    </source>
</evidence>
<dbReference type="SUPFAM" id="SSF49265">
    <property type="entry name" value="Fibronectin type III"/>
    <property type="match status" value="1"/>
</dbReference>
<gene>
    <name evidence="2" type="ORF">COT79_00315</name>
</gene>